<keyword evidence="11" id="KW-1133">Transmembrane helix</keyword>
<keyword evidence="14 16" id="KW-0012">Acyltransferase</keyword>
<evidence type="ECO:0000256" key="6">
    <source>
        <dbReference type="ARBA" id="ARBA00022516"/>
    </source>
</evidence>
<accession>A0A1Q9ELZ4</accession>
<evidence type="ECO:0000256" key="2">
    <source>
        <dbReference type="ARBA" id="ARBA00004771"/>
    </source>
</evidence>
<gene>
    <name evidence="16" type="primary">dgat2</name>
    <name evidence="16" type="ORF">AK812_SmicGene8038</name>
</gene>
<evidence type="ECO:0000256" key="11">
    <source>
        <dbReference type="ARBA" id="ARBA00022989"/>
    </source>
</evidence>
<name>A0A1Q9ELZ4_SYMMI</name>
<evidence type="ECO:0000256" key="7">
    <source>
        <dbReference type="ARBA" id="ARBA00022679"/>
    </source>
</evidence>
<dbReference type="InterPro" id="IPR007130">
    <property type="entry name" value="DAGAT"/>
</dbReference>
<evidence type="ECO:0000256" key="15">
    <source>
        <dbReference type="SAM" id="MobiDB-lite"/>
    </source>
</evidence>
<feature type="region of interest" description="Disordered" evidence="15">
    <location>
        <begin position="1"/>
        <end position="76"/>
    </location>
</feature>
<evidence type="ECO:0000256" key="5">
    <source>
        <dbReference type="ARBA" id="ARBA00013244"/>
    </source>
</evidence>
<dbReference type="PANTHER" id="PTHR12317">
    <property type="entry name" value="DIACYLGLYCEROL O-ACYLTRANSFERASE"/>
    <property type="match status" value="1"/>
</dbReference>
<comment type="caution">
    <text evidence="16">The sequence shown here is derived from an EMBL/GenBank/DDBJ whole genome shotgun (WGS) entry which is preliminary data.</text>
</comment>
<dbReference type="GO" id="GO:0005789">
    <property type="term" value="C:endoplasmic reticulum membrane"/>
    <property type="evidence" value="ECO:0007669"/>
    <property type="project" value="UniProtKB-SubCell"/>
</dbReference>
<evidence type="ECO:0000313" key="16">
    <source>
        <dbReference type="EMBL" id="OLQ08445.1"/>
    </source>
</evidence>
<dbReference type="OrthoDB" id="10371531at2759"/>
<evidence type="ECO:0000256" key="4">
    <source>
        <dbReference type="ARBA" id="ARBA00005420"/>
    </source>
</evidence>
<comment type="similarity">
    <text evidence="4">Belongs to the diacylglycerol acyltransferase family.</text>
</comment>
<evidence type="ECO:0000256" key="14">
    <source>
        <dbReference type="ARBA" id="ARBA00023315"/>
    </source>
</evidence>
<keyword evidence="17" id="KW-1185">Reference proteome</keyword>
<keyword evidence="12" id="KW-0443">Lipid metabolism</keyword>
<dbReference type="EC" id="2.3.1.20" evidence="5"/>
<dbReference type="AlphaFoldDB" id="A0A1Q9ELZ4"/>
<dbReference type="PANTHER" id="PTHR12317:SF0">
    <property type="entry name" value="ACYLTRANSFERASE"/>
    <property type="match status" value="1"/>
</dbReference>
<evidence type="ECO:0000256" key="12">
    <source>
        <dbReference type="ARBA" id="ARBA00023098"/>
    </source>
</evidence>
<comment type="subcellular location">
    <subcellularLocation>
        <location evidence="1">Endoplasmic reticulum membrane</location>
        <topology evidence="1">Multi-pass membrane protein</topology>
    </subcellularLocation>
</comment>
<dbReference type="GO" id="GO:0019432">
    <property type="term" value="P:triglyceride biosynthetic process"/>
    <property type="evidence" value="ECO:0007669"/>
    <property type="project" value="TreeGrafter"/>
</dbReference>
<evidence type="ECO:0000256" key="8">
    <source>
        <dbReference type="ARBA" id="ARBA00022692"/>
    </source>
</evidence>
<keyword evidence="9" id="KW-0319">Glycerol metabolism</keyword>
<comment type="pathway">
    <text evidence="2">Glycerolipid metabolism; triacylglycerol biosynthesis.</text>
</comment>
<protein>
    <recommendedName>
        <fullName evidence="5">diacylglycerol O-acyltransferase</fullName>
        <ecNumber evidence="5">2.3.1.20</ecNumber>
    </recommendedName>
</protein>
<keyword evidence="13" id="KW-0472">Membrane</keyword>
<proteinExistence type="inferred from homology"/>
<reference evidence="16 17" key="1">
    <citation type="submission" date="2016-02" db="EMBL/GenBank/DDBJ databases">
        <title>Genome analysis of coral dinoflagellate symbionts highlights evolutionary adaptations to a symbiotic lifestyle.</title>
        <authorList>
            <person name="Aranda M."/>
            <person name="Li Y."/>
            <person name="Liew Y.J."/>
            <person name="Baumgarten S."/>
            <person name="Simakov O."/>
            <person name="Wilson M."/>
            <person name="Piel J."/>
            <person name="Ashoor H."/>
            <person name="Bougouffa S."/>
            <person name="Bajic V.B."/>
            <person name="Ryu T."/>
            <person name="Ravasi T."/>
            <person name="Bayer T."/>
            <person name="Micklem G."/>
            <person name="Kim H."/>
            <person name="Bhak J."/>
            <person name="Lajeunesse T.C."/>
            <person name="Voolstra C.R."/>
        </authorList>
    </citation>
    <scope>NUCLEOTIDE SEQUENCE [LARGE SCALE GENOMIC DNA]</scope>
    <source>
        <strain evidence="16 17">CCMP2467</strain>
    </source>
</reference>
<keyword evidence="8" id="KW-0812">Transmembrane</keyword>
<evidence type="ECO:0000256" key="10">
    <source>
        <dbReference type="ARBA" id="ARBA00022824"/>
    </source>
</evidence>
<keyword evidence="10" id="KW-0256">Endoplasmic reticulum</keyword>
<evidence type="ECO:0000256" key="3">
    <source>
        <dbReference type="ARBA" id="ARBA00005189"/>
    </source>
</evidence>
<sequence length="596" mass="65552">MASELERASIADVSEAVLPAEPTTGSGFFNLGNIKPVRPWEPPADDDVPTGRGGKGLSIQRPKSQSRSPSPTQPTVMLSMKEVSRPSQMLIDQLVQQHVAELGAMRFERSFERRKTEEMSVYTDMRSDKTADLEMLSGASDAEAPAAAAPNLLKMKSTVCDVMSKQKKDLPELHASQILEAWEEHSGISEKDGLRLEDSGADPFFMETASEYMERYRKMSRLEKLEVALQSNFYEMLMAVLLCINMMWMALEIQITGSSSGVDLGLFQSAIISDQLVPKLKLMPKLSSGLITLCQVPVAPALLCASLWRRYGVGSVIGLLTLLRLGAVNRDLAGGYTVDAFRNLPVWRWAREQMKSFRILGNPALRDEKSVLFCCHPHGTMSLCGQFLSTVPDALQQLCGGPVEQSLRIAVAHVCMKIPFQQNIARWCGCIPARKDAVKAAFEKNSHVVIFPGVAKEAGAAEGSPSGLEKLYVSQKLLASMKEVAKALGPIAIVPVYVRGESEAFRSQLLVPASWAGWCMKMFQFVPVLPVGWMGLPIARSVDYAVAVGEPLKLDESTDLVELSRSYEEELKRVFRTVHDGRVEVTSLEGKVKSKL</sequence>
<dbReference type="GO" id="GO:0006071">
    <property type="term" value="P:glycerol metabolic process"/>
    <property type="evidence" value="ECO:0007669"/>
    <property type="project" value="UniProtKB-KW"/>
</dbReference>
<dbReference type="EMBL" id="LSRX01000117">
    <property type="protein sequence ID" value="OLQ08445.1"/>
    <property type="molecule type" value="Genomic_DNA"/>
</dbReference>
<dbReference type="GO" id="GO:0004144">
    <property type="term" value="F:diacylglycerol O-acyltransferase activity"/>
    <property type="evidence" value="ECO:0007669"/>
    <property type="project" value="UniProtKB-EC"/>
</dbReference>
<feature type="compositionally biased region" description="Low complexity" evidence="15">
    <location>
        <begin position="60"/>
        <end position="75"/>
    </location>
</feature>
<evidence type="ECO:0000256" key="9">
    <source>
        <dbReference type="ARBA" id="ARBA00022798"/>
    </source>
</evidence>
<evidence type="ECO:0000256" key="13">
    <source>
        <dbReference type="ARBA" id="ARBA00023136"/>
    </source>
</evidence>
<evidence type="ECO:0000313" key="17">
    <source>
        <dbReference type="Proteomes" id="UP000186817"/>
    </source>
</evidence>
<keyword evidence="6" id="KW-0444">Lipid biosynthesis</keyword>
<comment type="pathway">
    <text evidence="3">Lipid metabolism.</text>
</comment>
<organism evidence="16 17">
    <name type="scientific">Symbiodinium microadriaticum</name>
    <name type="common">Dinoflagellate</name>
    <name type="synonym">Zooxanthella microadriatica</name>
    <dbReference type="NCBI Taxonomy" id="2951"/>
    <lineage>
        <taxon>Eukaryota</taxon>
        <taxon>Sar</taxon>
        <taxon>Alveolata</taxon>
        <taxon>Dinophyceae</taxon>
        <taxon>Suessiales</taxon>
        <taxon>Symbiodiniaceae</taxon>
        <taxon>Symbiodinium</taxon>
    </lineage>
</organism>
<dbReference type="Proteomes" id="UP000186817">
    <property type="component" value="Unassembled WGS sequence"/>
</dbReference>
<keyword evidence="7 16" id="KW-0808">Transferase</keyword>
<evidence type="ECO:0000256" key="1">
    <source>
        <dbReference type="ARBA" id="ARBA00004477"/>
    </source>
</evidence>
<dbReference type="Pfam" id="PF03982">
    <property type="entry name" value="DAGAT"/>
    <property type="match status" value="1"/>
</dbReference>